<organism evidence="1 2">
    <name type="scientific">Capnocytophaga gingivalis</name>
    <dbReference type="NCBI Taxonomy" id="1017"/>
    <lineage>
        <taxon>Bacteria</taxon>
        <taxon>Pseudomonadati</taxon>
        <taxon>Bacteroidota</taxon>
        <taxon>Flavobacteriia</taxon>
        <taxon>Flavobacteriales</taxon>
        <taxon>Flavobacteriaceae</taxon>
        <taxon>Capnocytophaga</taxon>
    </lineage>
</organism>
<dbReference type="AlphaFoldDB" id="A0A250FRA9"/>
<dbReference type="InterPro" id="IPR025833">
    <property type="entry name" value="GDYXXLXY"/>
</dbReference>
<accession>A0A250FRA9</accession>
<proteinExistence type="predicted"/>
<protein>
    <submittedName>
        <fullName evidence="1">GDYXXLXY protein</fullName>
    </submittedName>
</protein>
<dbReference type="EMBL" id="CP022386">
    <property type="protein sequence ID" value="ATA87709.1"/>
    <property type="molecule type" value="Genomic_DNA"/>
</dbReference>
<dbReference type="RefSeq" id="WP_095910923.1">
    <property type="nucleotide sequence ID" value="NZ_CAURQL010000040.1"/>
</dbReference>
<evidence type="ECO:0000313" key="2">
    <source>
        <dbReference type="Proteomes" id="UP000217250"/>
    </source>
</evidence>
<evidence type="ECO:0000313" key="1">
    <source>
        <dbReference type="EMBL" id="ATA87709.1"/>
    </source>
</evidence>
<dbReference type="OrthoDB" id="4868247at2"/>
<dbReference type="Pfam" id="PF14345">
    <property type="entry name" value="GDYXXLXY"/>
    <property type="match status" value="1"/>
</dbReference>
<gene>
    <name evidence="1" type="ORF">CGC50_11480</name>
</gene>
<dbReference type="Proteomes" id="UP000217250">
    <property type="component" value="Chromosome"/>
</dbReference>
<reference evidence="2" key="1">
    <citation type="submission" date="2017-06" db="EMBL/GenBank/DDBJ databases">
        <title>Capnocytophaga spp. assemblies.</title>
        <authorList>
            <person name="Gulvik C.A."/>
        </authorList>
    </citation>
    <scope>NUCLEOTIDE SEQUENCE [LARGE SCALE GENOMIC DNA]</scope>
    <source>
        <strain evidence="2">H1496</strain>
    </source>
</reference>
<name>A0A250FRA9_9FLAO</name>
<dbReference type="KEGG" id="cgh:CGC50_11480"/>
<dbReference type="GeneID" id="84809167"/>
<sequence length="189" mass="22235">MRKKHLIIAFTFMVLAQLAFPLKMILEREFILLKGETFLFQIEPLDPYDAFRGRYVNIRYHNNKVDLPIELQNLKDIKELYVTVEKDNSGMAFYGKITKEKPTSTNSYLSQKTDLFYEYSYTNMPRNLWIDLPNRYYMNENKAPIAERLLSEAYAEVVIYQGQAILKGIQVKGMPIEKYINTLGKDKSH</sequence>